<dbReference type="SUPFAM" id="SSF50249">
    <property type="entry name" value="Nucleic acid-binding proteins"/>
    <property type="match status" value="1"/>
</dbReference>
<evidence type="ECO:0000313" key="2">
    <source>
        <dbReference type="Proteomes" id="UP000236161"/>
    </source>
</evidence>
<evidence type="ECO:0008006" key="3">
    <source>
        <dbReference type="Google" id="ProtNLM"/>
    </source>
</evidence>
<sequence length="97" mass="11466">MTIEDATSNTSIAVFGEQAEQVANITINSFEAMKIEGQYYNSEERIKELYDKWFYFNVYRYAYQYKNISRITLSTTSIELEDCESELNFNQKKLLKT</sequence>
<dbReference type="Gene3D" id="2.40.50.140">
    <property type="entry name" value="Nucleic acid-binding proteins"/>
    <property type="match status" value="1"/>
</dbReference>
<dbReference type="Proteomes" id="UP000236161">
    <property type="component" value="Unassembled WGS sequence"/>
</dbReference>
<accession>A0A2I0A6S2</accession>
<gene>
    <name evidence="1" type="ORF">AXF42_Ash010689</name>
</gene>
<reference evidence="1 2" key="1">
    <citation type="journal article" date="2017" name="Nature">
        <title>The Apostasia genome and the evolution of orchids.</title>
        <authorList>
            <person name="Zhang G.Q."/>
            <person name="Liu K.W."/>
            <person name="Li Z."/>
            <person name="Lohaus R."/>
            <person name="Hsiao Y.Y."/>
            <person name="Niu S.C."/>
            <person name="Wang J.Y."/>
            <person name="Lin Y.C."/>
            <person name="Xu Q."/>
            <person name="Chen L.J."/>
            <person name="Yoshida K."/>
            <person name="Fujiwara S."/>
            <person name="Wang Z.W."/>
            <person name="Zhang Y.Q."/>
            <person name="Mitsuda N."/>
            <person name="Wang M."/>
            <person name="Liu G.H."/>
            <person name="Pecoraro L."/>
            <person name="Huang H.X."/>
            <person name="Xiao X.J."/>
            <person name="Lin M."/>
            <person name="Wu X.Y."/>
            <person name="Wu W.L."/>
            <person name="Chen Y.Y."/>
            <person name="Chang S.B."/>
            <person name="Sakamoto S."/>
            <person name="Ohme-Takagi M."/>
            <person name="Yagi M."/>
            <person name="Zeng S.J."/>
            <person name="Shen C.Y."/>
            <person name="Yeh C.M."/>
            <person name="Luo Y.B."/>
            <person name="Tsai W.C."/>
            <person name="Van de Peer Y."/>
            <person name="Liu Z.J."/>
        </authorList>
    </citation>
    <scope>NUCLEOTIDE SEQUENCE [LARGE SCALE GENOMIC DNA]</scope>
    <source>
        <strain evidence="2">cv. Shenzhen</strain>
        <tissue evidence="1">Stem</tissue>
    </source>
</reference>
<dbReference type="InterPro" id="IPR012340">
    <property type="entry name" value="NA-bd_OB-fold"/>
</dbReference>
<organism evidence="1 2">
    <name type="scientific">Apostasia shenzhenica</name>
    <dbReference type="NCBI Taxonomy" id="1088818"/>
    <lineage>
        <taxon>Eukaryota</taxon>
        <taxon>Viridiplantae</taxon>
        <taxon>Streptophyta</taxon>
        <taxon>Embryophyta</taxon>
        <taxon>Tracheophyta</taxon>
        <taxon>Spermatophyta</taxon>
        <taxon>Magnoliopsida</taxon>
        <taxon>Liliopsida</taxon>
        <taxon>Asparagales</taxon>
        <taxon>Orchidaceae</taxon>
        <taxon>Apostasioideae</taxon>
        <taxon>Apostasia</taxon>
    </lineage>
</organism>
<keyword evidence="2" id="KW-1185">Reference proteome</keyword>
<dbReference type="EMBL" id="KZ452014">
    <property type="protein sequence ID" value="PKA51249.1"/>
    <property type="molecule type" value="Genomic_DNA"/>
</dbReference>
<proteinExistence type="predicted"/>
<protein>
    <recommendedName>
        <fullName evidence="3">Replication factor A C-terminal domain-containing protein</fullName>
    </recommendedName>
</protein>
<evidence type="ECO:0000313" key="1">
    <source>
        <dbReference type="EMBL" id="PKA51249.1"/>
    </source>
</evidence>
<name>A0A2I0A6S2_9ASPA</name>
<dbReference type="AlphaFoldDB" id="A0A2I0A6S2"/>